<dbReference type="Proteomes" id="UP000293550">
    <property type="component" value="Unassembled WGS sequence"/>
</dbReference>
<evidence type="ECO:0000256" key="1">
    <source>
        <dbReference type="SAM" id="SignalP"/>
    </source>
</evidence>
<dbReference type="EMBL" id="SCFB01000004">
    <property type="protein sequence ID" value="RZI46396.1"/>
    <property type="molecule type" value="Genomic_DNA"/>
</dbReference>
<proteinExistence type="predicted"/>
<keyword evidence="1" id="KW-0732">Signal</keyword>
<accession>A0A4Q7DNF4</accession>
<name>A0A4Q7DNF4_9PROT</name>
<dbReference type="AlphaFoldDB" id="A0A4Q7DNF4"/>
<evidence type="ECO:0000313" key="2">
    <source>
        <dbReference type="EMBL" id="RZI46396.1"/>
    </source>
</evidence>
<feature type="signal peptide" evidence="1">
    <location>
        <begin position="1"/>
        <end position="24"/>
    </location>
</feature>
<evidence type="ECO:0000313" key="3">
    <source>
        <dbReference type="Proteomes" id="UP000293550"/>
    </source>
</evidence>
<dbReference type="RefSeq" id="WP_130153504.1">
    <property type="nucleotide sequence ID" value="NZ_SCFB01000004.1"/>
</dbReference>
<sequence length="235" mass="24806">MRFSHAYLGFYVSLGLLSSTYASTADLTGDGALRHSPSVSGSVVNCLTTSTPSNPVIQQEPSTSSAISIPLSSLTISQQTPFANIVTAADKKVVVTFVTPRFSKKASHKFLTSVGQGLTVKCGLASADGNGFEGSTFNVRLTNHWENHRYVNDSDMNPTNNSTPQSLGATPLCWVGASTAFTVGSVYRYELWLSDFASGNTAGDNPLWAGKLDSLVPASTGTNSDLESVIVQIQA</sequence>
<feature type="chain" id="PRO_5020264031" evidence="1">
    <location>
        <begin position="25"/>
        <end position="235"/>
    </location>
</feature>
<gene>
    <name evidence="2" type="ORF">EQU50_02050</name>
</gene>
<organism evidence="2 3">
    <name type="scientific">Candidatus Finniella inopinata</name>
    <dbReference type="NCBI Taxonomy" id="1696036"/>
    <lineage>
        <taxon>Bacteria</taxon>
        <taxon>Pseudomonadati</taxon>
        <taxon>Pseudomonadota</taxon>
        <taxon>Alphaproteobacteria</taxon>
        <taxon>Holosporales</taxon>
        <taxon>Candidatus Paracaedibacteraceae</taxon>
        <taxon>Candidatus Finniella</taxon>
    </lineage>
</organism>
<comment type="caution">
    <text evidence="2">The sequence shown here is derived from an EMBL/GenBank/DDBJ whole genome shotgun (WGS) entry which is preliminary data.</text>
</comment>
<protein>
    <submittedName>
        <fullName evidence="2">Uncharacterized protein</fullName>
    </submittedName>
</protein>
<keyword evidence="3" id="KW-1185">Reference proteome</keyword>
<reference evidence="2 3" key="1">
    <citation type="submission" date="2018-10" db="EMBL/GenBank/DDBJ databases">
        <title>An updated phylogeny of the Alphaproteobacteria reveals that the parasitic Rickettsiales and Holosporales have independent origins.</title>
        <authorList>
            <person name="Munoz-Gomez S.A."/>
            <person name="Hess S."/>
            <person name="Burger G."/>
            <person name="Lang B.F."/>
            <person name="Susko E."/>
            <person name="Slamovits C.H."/>
            <person name="Roger A.J."/>
        </authorList>
    </citation>
    <scope>NUCLEOTIDE SEQUENCE [LARGE SCALE GENOMIC DNA]</scope>
    <source>
        <strain evidence="2">HOLO01</strain>
    </source>
</reference>